<dbReference type="InterPro" id="IPR004839">
    <property type="entry name" value="Aminotransferase_I/II_large"/>
</dbReference>
<evidence type="ECO:0000313" key="7">
    <source>
        <dbReference type="EMBL" id="PDW00953.1"/>
    </source>
</evidence>
<dbReference type="SUPFAM" id="SSF53383">
    <property type="entry name" value="PLP-dependent transferases"/>
    <property type="match status" value="1"/>
</dbReference>
<dbReference type="InterPro" id="IPR015424">
    <property type="entry name" value="PyrdxlP-dep_Trfase"/>
</dbReference>
<dbReference type="AlphaFoldDB" id="A0A2H3KZ84"/>
<evidence type="ECO:0000256" key="5">
    <source>
        <dbReference type="ARBA" id="ARBA00022898"/>
    </source>
</evidence>
<dbReference type="InterPro" id="IPR015421">
    <property type="entry name" value="PyrdxlP-dep_Trfase_major"/>
</dbReference>
<evidence type="ECO:0000256" key="4">
    <source>
        <dbReference type="ARBA" id="ARBA00022679"/>
    </source>
</evidence>
<keyword evidence="5" id="KW-0663">Pyridoxal phosphate</keyword>
<dbReference type="PANTHER" id="PTHR46383">
    <property type="entry name" value="ASPARTATE AMINOTRANSFERASE"/>
    <property type="match status" value="1"/>
</dbReference>
<protein>
    <submittedName>
        <fullName evidence="7">Aspartate aminotransferase</fullName>
    </submittedName>
</protein>
<comment type="caution">
    <text evidence="7">The sequence shown here is derived from an EMBL/GenBank/DDBJ whole genome shotgun (WGS) entry which is preliminary data.</text>
</comment>
<reference evidence="7 8" key="1">
    <citation type="submission" date="2016-05" db="EMBL/GenBank/DDBJ databases">
        <authorList>
            <person name="Lavstsen T."/>
            <person name="Jespersen J.S."/>
        </authorList>
    </citation>
    <scope>NUCLEOTIDE SEQUENCE [LARGE SCALE GENOMIC DNA]</scope>
    <source>
        <strain evidence="7 8">B7-9</strain>
    </source>
</reference>
<sequence length="402" mass="43287">MSVKTEYRLARRLAQLEPSATAAMNARVQQLRAEGIKVISFSVGEPDFNTPEPIKVAAIEAINKNRTHYTPAGGTLEVRKVIAARVSADQEIPYALGQITTTAGAKEGLYLAFQALCDEGDEAIIPAPYWVSYVEQARLAGATPITPQTTEATGFKVTPAQLQAALSPRTRVVMLNSPSNPTGAVYSADELAALADVLRESDAIIIADEIYDAISYVPYARWLRVAPDMADRTLIVNGAAKAYAMTGWRFGYVAGPQPIITAIKDIQSHTSTHTASITQDAAVKAYTPSAELDEAVQTMVAAFHKRRDLILSLLAEIPGVSCNVPDGAFYVFPNVTGLLNKPLKNGVVCATSDDLNNYLLDQAHIACVSGESFGAPGYIRLSYATSEDEIVEGMRRFRESVS</sequence>
<dbReference type="Gene3D" id="3.40.640.10">
    <property type="entry name" value="Type I PLP-dependent aspartate aminotransferase-like (Major domain)"/>
    <property type="match status" value="1"/>
</dbReference>
<dbReference type="GO" id="GO:0008483">
    <property type="term" value="F:transaminase activity"/>
    <property type="evidence" value="ECO:0007669"/>
    <property type="project" value="UniProtKB-KW"/>
</dbReference>
<dbReference type="GO" id="GO:0030170">
    <property type="term" value="F:pyridoxal phosphate binding"/>
    <property type="evidence" value="ECO:0007669"/>
    <property type="project" value="InterPro"/>
</dbReference>
<feature type="domain" description="Aminotransferase class I/classII large" evidence="6">
    <location>
        <begin position="37"/>
        <end position="394"/>
    </location>
</feature>
<dbReference type="PANTHER" id="PTHR46383:SF1">
    <property type="entry name" value="ASPARTATE AMINOTRANSFERASE"/>
    <property type="match status" value="1"/>
</dbReference>
<keyword evidence="4 7" id="KW-0808">Transferase</keyword>
<dbReference type="GO" id="GO:0006520">
    <property type="term" value="P:amino acid metabolic process"/>
    <property type="evidence" value="ECO:0007669"/>
    <property type="project" value="InterPro"/>
</dbReference>
<dbReference type="InterPro" id="IPR050596">
    <property type="entry name" value="AspAT/PAT-like"/>
</dbReference>
<evidence type="ECO:0000256" key="3">
    <source>
        <dbReference type="ARBA" id="ARBA00022576"/>
    </source>
</evidence>
<keyword evidence="3 7" id="KW-0032">Aminotransferase</keyword>
<evidence type="ECO:0000256" key="1">
    <source>
        <dbReference type="ARBA" id="ARBA00001933"/>
    </source>
</evidence>
<gene>
    <name evidence="7" type="ORF">A9Q02_21435</name>
</gene>
<dbReference type="EMBL" id="LYXE01000021">
    <property type="protein sequence ID" value="PDW00953.1"/>
    <property type="molecule type" value="Genomic_DNA"/>
</dbReference>
<keyword evidence="8" id="KW-1185">Reference proteome</keyword>
<comment type="cofactor">
    <cofactor evidence="1">
        <name>pyridoxal 5'-phosphate</name>
        <dbReference type="ChEBI" id="CHEBI:597326"/>
    </cofactor>
</comment>
<dbReference type="Proteomes" id="UP000220922">
    <property type="component" value="Unassembled WGS sequence"/>
</dbReference>
<accession>A0A2H3KZ84</accession>
<dbReference type="CDD" id="cd00609">
    <property type="entry name" value="AAT_like"/>
    <property type="match status" value="1"/>
</dbReference>
<dbReference type="RefSeq" id="WP_097650648.1">
    <property type="nucleotide sequence ID" value="NZ_LYXE01000021.1"/>
</dbReference>
<dbReference type="FunFam" id="3.40.640.10:FF:000033">
    <property type="entry name" value="Aspartate aminotransferase"/>
    <property type="match status" value="1"/>
</dbReference>
<dbReference type="InterPro" id="IPR015422">
    <property type="entry name" value="PyrdxlP-dep_Trfase_small"/>
</dbReference>
<proteinExistence type="inferred from homology"/>
<evidence type="ECO:0000313" key="8">
    <source>
        <dbReference type="Proteomes" id="UP000220922"/>
    </source>
</evidence>
<dbReference type="Pfam" id="PF00155">
    <property type="entry name" value="Aminotran_1_2"/>
    <property type="match status" value="1"/>
</dbReference>
<evidence type="ECO:0000256" key="2">
    <source>
        <dbReference type="ARBA" id="ARBA00007441"/>
    </source>
</evidence>
<evidence type="ECO:0000259" key="6">
    <source>
        <dbReference type="Pfam" id="PF00155"/>
    </source>
</evidence>
<dbReference type="OrthoDB" id="9813612at2"/>
<comment type="similarity">
    <text evidence="2">Belongs to the class-I pyridoxal-phosphate-dependent aminotransferase family.</text>
</comment>
<organism evidence="7 8">
    <name type="scientific">Candidatus Chloroploca asiatica</name>
    <dbReference type="NCBI Taxonomy" id="1506545"/>
    <lineage>
        <taxon>Bacteria</taxon>
        <taxon>Bacillati</taxon>
        <taxon>Chloroflexota</taxon>
        <taxon>Chloroflexia</taxon>
        <taxon>Chloroflexales</taxon>
        <taxon>Chloroflexineae</taxon>
        <taxon>Oscillochloridaceae</taxon>
        <taxon>Candidatus Chloroploca</taxon>
    </lineage>
</organism>
<name>A0A2H3KZ84_9CHLR</name>
<dbReference type="Gene3D" id="3.90.1150.10">
    <property type="entry name" value="Aspartate Aminotransferase, domain 1"/>
    <property type="match status" value="1"/>
</dbReference>